<evidence type="ECO:0000313" key="1">
    <source>
        <dbReference type="EMBL" id="QIG58237.1"/>
    </source>
</evidence>
<protein>
    <submittedName>
        <fullName evidence="1">Uncharacterized protein</fullName>
    </submittedName>
</protein>
<dbReference type="EMBL" id="MN908687">
    <property type="protein sequence ID" value="QIG58237.1"/>
    <property type="molecule type" value="Genomic_DNA"/>
</dbReference>
<accession>A0A6G6XJJ4</accession>
<dbReference type="GeneID" id="64766567"/>
<keyword evidence="2" id="KW-1185">Reference proteome</keyword>
<dbReference type="RefSeq" id="YP_010059335.1">
    <property type="nucleotide sequence ID" value="NC_054725.1"/>
</dbReference>
<reference evidence="1 2" key="1">
    <citation type="submission" date="2020-01" db="EMBL/GenBank/DDBJ databases">
        <authorList>
            <person name="Alvaro L.E."/>
            <person name="Baker K.N."/>
            <person name="Baxter I.S."/>
            <person name="Brown M.R."/>
            <person name="Driscoll K.D."/>
            <person name="Elrubaie J.M."/>
            <person name="Feith S.L."/>
            <person name="Indihar D.F."/>
            <person name="Knoch V.T."/>
            <person name="Koirtyohann K.M."/>
            <person name="Kratz M.A."/>
            <person name="Lear A.H."/>
            <person name="Lindblom K.E."/>
            <person name="Marcus E.R."/>
            <person name="Murphy M.E."/>
            <person name="Sensor R."/>
            <person name="Sherman S.J."/>
            <person name="Swift V.R."/>
            <person name="White K.E."/>
            <person name="Wills S.J."/>
            <person name="Gatt S.M."/>
            <person name="Lohbauer S.A."/>
            <person name="Power T.R."/>
            <person name="Rosales K.A."/>
            <person name="Sisson B.M."/>
            <person name="Isern S."/>
            <person name="Michael S.F."/>
            <person name="Sunnen C.N."/>
            <person name="Garlena R.A."/>
            <person name="Russell D.A."/>
            <person name="Pope W.H."/>
            <person name="Jacobs-Sera D."/>
            <person name="Hatfull G.F."/>
        </authorList>
    </citation>
    <scope>NUCLEOTIDE SEQUENCE [LARGE SCALE GENOMIC DNA]</scope>
</reference>
<proteinExistence type="predicted"/>
<dbReference type="KEGG" id="vg:64766567"/>
<gene>
    <name evidence="1" type="primary">86</name>
    <name evidence="1" type="ORF">SEA_SKOG_85</name>
</gene>
<sequence length="86" mass="9769">MTREGEIFDMGAAEPMNILGVESMVWASDMEGHIDLDGDPHIRLHFSRTRHGEWKTYIGGKAYLQWEEVLRRFGPVRVTAVAPEVA</sequence>
<organism evidence="1 2">
    <name type="scientific">Gordonia phage Skog</name>
    <dbReference type="NCBI Taxonomy" id="2704033"/>
    <lineage>
        <taxon>Viruses</taxon>
        <taxon>Duplodnaviria</taxon>
        <taxon>Heunggongvirae</taxon>
        <taxon>Uroviricota</taxon>
        <taxon>Caudoviricetes</taxon>
        <taxon>Skogvirus</taxon>
        <taxon>Skogvirus Skog</taxon>
    </lineage>
</organism>
<dbReference type="Proteomes" id="UP000503093">
    <property type="component" value="Segment"/>
</dbReference>
<name>A0A6G6XJJ4_9CAUD</name>
<evidence type="ECO:0000313" key="2">
    <source>
        <dbReference type="Proteomes" id="UP000503093"/>
    </source>
</evidence>